<dbReference type="Pfam" id="PF03235">
    <property type="entry name" value="GmrSD_N"/>
    <property type="match status" value="1"/>
</dbReference>
<dbReference type="PANTHER" id="PTHR39639">
    <property type="entry name" value="CHROMOSOME 16, WHOLE GENOME SHOTGUN SEQUENCE"/>
    <property type="match status" value="1"/>
</dbReference>
<accession>A0ABR2ZIV1</accession>
<feature type="region of interest" description="Disordered" evidence="1">
    <location>
        <begin position="642"/>
        <end position="689"/>
    </location>
</feature>
<feature type="region of interest" description="Disordered" evidence="1">
    <location>
        <begin position="1"/>
        <end position="77"/>
    </location>
</feature>
<feature type="compositionally biased region" description="Low complexity" evidence="1">
    <location>
        <begin position="387"/>
        <end position="397"/>
    </location>
</feature>
<feature type="compositionally biased region" description="Basic and acidic residues" evidence="1">
    <location>
        <begin position="663"/>
        <end position="679"/>
    </location>
</feature>
<feature type="region of interest" description="Disordered" evidence="1">
    <location>
        <begin position="316"/>
        <end position="477"/>
    </location>
</feature>
<dbReference type="Proteomes" id="UP001437256">
    <property type="component" value="Unassembled WGS sequence"/>
</dbReference>
<feature type="region of interest" description="Disordered" evidence="1">
    <location>
        <begin position="515"/>
        <end position="536"/>
    </location>
</feature>
<dbReference type="InterPro" id="IPR004919">
    <property type="entry name" value="GmrSD_N"/>
</dbReference>
<feature type="compositionally biased region" description="Pro residues" evidence="1">
    <location>
        <begin position="54"/>
        <end position="63"/>
    </location>
</feature>
<evidence type="ECO:0000259" key="2">
    <source>
        <dbReference type="Pfam" id="PF03235"/>
    </source>
</evidence>
<reference evidence="3 4" key="1">
    <citation type="submission" date="2024-05" db="EMBL/GenBank/DDBJ databases">
        <title>A draft genome resource for the thread blight pathogen Marasmius tenuissimus strain MS-2.</title>
        <authorList>
            <person name="Yulfo-Soto G.E."/>
            <person name="Baruah I.K."/>
            <person name="Amoako-Attah I."/>
            <person name="Bukari Y."/>
            <person name="Meinhardt L.W."/>
            <person name="Bailey B.A."/>
            <person name="Cohen S.P."/>
        </authorList>
    </citation>
    <scope>NUCLEOTIDE SEQUENCE [LARGE SCALE GENOMIC DNA]</scope>
    <source>
        <strain evidence="3 4">MS-2</strain>
    </source>
</reference>
<keyword evidence="4" id="KW-1185">Reference proteome</keyword>
<protein>
    <recommendedName>
        <fullName evidence="2">GmrSD restriction endonucleases N-terminal domain-containing protein</fullName>
    </recommendedName>
</protein>
<dbReference type="PANTHER" id="PTHR39639:SF1">
    <property type="entry name" value="DUF262 DOMAIN-CONTAINING PROTEIN"/>
    <property type="match status" value="1"/>
</dbReference>
<sequence>MKATTSSSKLKSRAQQPAKMVYFEDNESDLTDLEDEDEEGELEASPQPIAAPVQPRPSAPEPLRPSTRTAEGASQWKRFATPALPKMRTANYSTEMFPKWIQKELLDLDPEYQRDVVWTDQKQSGLIDSLLNNYYIPPVIFCVKTDSMNREIRTCIDGKQRLTSIRRFMDGELAREVVKSLFNSAISLTYLLLVDKDPKTGRKTYYDAKKIKGRKEMAEQDKSRFQTHQIQCVEYDNLTEDQEREMFAAFDGFVSMLEATMRIFGRTLKTYKDLVKFVRNQVKKCVGNVAPDGDPELDVPAFEYSKRNQEKILEKMGTQSTETKAVVKAEPQGPKPSKAKAKAKANRDEDVEMELEEGNCRRRRSLAPSYPSVDYLSYPAPQTTAESFSSSSIPRNSPSDRKSGAFGVPSGTKQEERERLGGIRRLRNESTSPMNVQAPAPAPAPPVAVAPSRDPRILQKQKQAAASASTWQSPTVHPPGQTLYLMLKGGIIPLGSTTPPGSDGSAGPKRQSIISAARTSSPSTSTSNNHPIETVPSASIAPASAGLPARPDSLLLSALTHQRSIDVAATSSKGYPSLRPPQDILSIATVIISLLLLSHQLIDPLPVGLGQEVEDVGEAGQPTVIAPIPAVITIEDIGSVKSSAPNLSTERGRGRQPANHIIGEARADGSHSRTRDESPAAHPSSSTSK</sequence>
<name>A0ABR2ZIV1_9AGAR</name>
<organism evidence="3 4">
    <name type="scientific">Marasmius tenuissimus</name>
    <dbReference type="NCBI Taxonomy" id="585030"/>
    <lineage>
        <taxon>Eukaryota</taxon>
        <taxon>Fungi</taxon>
        <taxon>Dikarya</taxon>
        <taxon>Basidiomycota</taxon>
        <taxon>Agaricomycotina</taxon>
        <taxon>Agaricomycetes</taxon>
        <taxon>Agaricomycetidae</taxon>
        <taxon>Agaricales</taxon>
        <taxon>Marasmiineae</taxon>
        <taxon>Marasmiaceae</taxon>
        <taxon>Marasmius</taxon>
    </lineage>
</organism>
<feature type="compositionally biased region" description="Acidic residues" evidence="1">
    <location>
        <begin position="24"/>
        <end position="42"/>
    </location>
</feature>
<dbReference type="EMBL" id="JBBXMP010000147">
    <property type="protein sequence ID" value="KAL0061147.1"/>
    <property type="molecule type" value="Genomic_DNA"/>
</dbReference>
<comment type="caution">
    <text evidence="3">The sequence shown here is derived from an EMBL/GenBank/DDBJ whole genome shotgun (WGS) entry which is preliminary data.</text>
</comment>
<gene>
    <name evidence="3" type="ORF">AAF712_012067</name>
</gene>
<feature type="domain" description="GmrSD restriction endonucleases N-terminal" evidence="2">
    <location>
        <begin position="104"/>
        <end position="248"/>
    </location>
</feature>
<proteinExistence type="predicted"/>
<feature type="compositionally biased region" description="Low complexity" evidence="1">
    <location>
        <begin position="460"/>
        <end position="469"/>
    </location>
</feature>
<feature type="compositionally biased region" description="Polar residues" evidence="1">
    <location>
        <begin position="1"/>
        <end position="15"/>
    </location>
</feature>
<evidence type="ECO:0000313" key="4">
    <source>
        <dbReference type="Proteomes" id="UP001437256"/>
    </source>
</evidence>
<evidence type="ECO:0000313" key="3">
    <source>
        <dbReference type="EMBL" id="KAL0061147.1"/>
    </source>
</evidence>
<feature type="compositionally biased region" description="Low complexity" evidence="1">
    <location>
        <begin position="515"/>
        <end position="527"/>
    </location>
</feature>
<evidence type="ECO:0000256" key="1">
    <source>
        <dbReference type="SAM" id="MobiDB-lite"/>
    </source>
</evidence>